<dbReference type="InterPro" id="IPR001509">
    <property type="entry name" value="Epimerase_deHydtase"/>
</dbReference>
<protein>
    <submittedName>
        <fullName evidence="4">NAD(P)-binding protein</fullName>
    </submittedName>
</protein>
<dbReference type="SUPFAM" id="SSF51735">
    <property type="entry name" value="NAD(P)-binding Rossmann-fold domains"/>
    <property type="match status" value="1"/>
</dbReference>
<evidence type="ECO:0000259" key="3">
    <source>
        <dbReference type="Pfam" id="PF01370"/>
    </source>
</evidence>
<proteinExistence type="inferred from homology"/>
<dbReference type="PANTHER" id="PTHR10366">
    <property type="entry name" value="NAD DEPENDENT EPIMERASE/DEHYDRATASE"/>
    <property type="match status" value="1"/>
</dbReference>
<sequence>MAGELVFITGATGHLGFRVLVDALEAGYKVRAAIRSQAKGDKILATPSIKELNPGNKLEFIIVPDMLAEGAYSEGIKGATYAIHVASPLASAYKDGDDAQKILIEPAVKGTLNILNAAQGSSVKRVVITSSVVAIMPWSAVVSAENEVVWDEKSRTPTPSGPFLMGAFEAYSASKVAALNSTEKWISEKKPAFDVVNIFPSFIVGADELVTDAKDALNGTNYTIIKPAIGQDASYAPGCSIHLKDVALAHVKALDPKVLGNQGYILSSLGLDGTKWEDVFEIIKRKFPDEVAKNILPNNGSIVSGPIKIDEKRSEEIFGMKYRGFEEQVEDVVNFYLSLLV</sequence>
<evidence type="ECO:0000313" key="4">
    <source>
        <dbReference type="EMBL" id="KAF2789063.1"/>
    </source>
</evidence>
<dbReference type="PANTHER" id="PTHR10366:SF564">
    <property type="entry name" value="STEROL-4-ALPHA-CARBOXYLATE 3-DEHYDROGENASE, DECARBOXYLATING"/>
    <property type="match status" value="1"/>
</dbReference>
<organism evidence="4 5">
    <name type="scientific">Melanomma pulvis-pyrius CBS 109.77</name>
    <dbReference type="NCBI Taxonomy" id="1314802"/>
    <lineage>
        <taxon>Eukaryota</taxon>
        <taxon>Fungi</taxon>
        <taxon>Dikarya</taxon>
        <taxon>Ascomycota</taxon>
        <taxon>Pezizomycotina</taxon>
        <taxon>Dothideomycetes</taxon>
        <taxon>Pleosporomycetidae</taxon>
        <taxon>Pleosporales</taxon>
        <taxon>Melanommataceae</taxon>
        <taxon>Melanomma</taxon>
    </lineage>
</organism>
<feature type="domain" description="NAD-dependent epimerase/dehydratase" evidence="3">
    <location>
        <begin position="6"/>
        <end position="207"/>
    </location>
</feature>
<dbReference type="AlphaFoldDB" id="A0A6A6WYV1"/>
<keyword evidence="5" id="KW-1185">Reference proteome</keyword>
<keyword evidence="1" id="KW-0560">Oxidoreductase</keyword>
<dbReference type="Gene3D" id="3.40.50.720">
    <property type="entry name" value="NAD(P)-binding Rossmann-like Domain"/>
    <property type="match status" value="1"/>
</dbReference>
<dbReference type="OrthoDB" id="2735536at2759"/>
<dbReference type="EMBL" id="MU002165">
    <property type="protein sequence ID" value="KAF2789063.1"/>
    <property type="molecule type" value="Genomic_DNA"/>
</dbReference>
<dbReference type="InterPro" id="IPR050425">
    <property type="entry name" value="NAD(P)_dehydrat-like"/>
</dbReference>
<dbReference type="Pfam" id="PF01370">
    <property type="entry name" value="Epimerase"/>
    <property type="match status" value="1"/>
</dbReference>
<reference evidence="4" key="1">
    <citation type="journal article" date="2020" name="Stud. Mycol.">
        <title>101 Dothideomycetes genomes: a test case for predicting lifestyles and emergence of pathogens.</title>
        <authorList>
            <person name="Haridas S."/>
            <person name="Albert R."/>
            <person name="Binder M."/>
            <person name="Bloem J."/>
            <person name="Labutti K."/>
            <person name="Salamov A."/>
            <person name="Andreopoulos B."/>
            <person name="Baker S."/>
            <person name="Barry K."/>
            <person name="Bills G."/>
            <person name="Bluhm B."/>
            <person name="Cannon C."/>
            <person name="Castanera R."/>
            <person name="Culley D."/>
            <person name="Daum C."/>
            <person name="Ezra D."/>
            <person name="Gonzalez J."/>
            <person name="Henrissat B."/>
            <person name="Kuo A."/>
            <person name="Liang C."/>
            <person name="Lipzen A."/>
            <person name="Lutzoni F."/>
            <person name="Magnuson J."/>
            <person name="Mondo S."/>
            <person name="Nolan M."/>
            <person name="Ohm R."/>
            <person name="Pangilinan J."/>
            <person name="Park H.-J."/>
            <person name="Ramirez L."/>
            <person name="Alfaro M."/>
            <person name="Sun H."/>
            <person name="Tritt A."/>
            <person name="Yoshinaga Y."/>
            <person name="Zwiers L.-H."/>
            <person name="Turgeon B."/>
            <person name="Goodwin S."/>
            <person name="Spatafora J."/>
            <person name="Crous P."/>
            <person name="Grigoriev I."/>
        </authorList>
    </citation>
    <scope>NUCLEOTIDE SEQUENCE</scope>
    <source>
        <strain evidence="4">CBS 109.77</strain>
    </source>
</reference>
<evidence type="ECO:0000256" key="1">
    <source>
        <dbReference type="ARBA" id="ARBA00023002"/>
    </source>
</evidence>
<evidence type="ECO:0000256" key="2">
    <source>
        <dbReference type="ARBA" id="ARBA00023445"/>
    </source>
</evidence>
<accession>A0A6A6WYV1</accession>
<dbReference type="Proteomes" id="UP000799757">
    <property type="component" value="Unassembled WGS sequence"/>
</dbReference>
<evidence type="ECO:0000313" key="5">
    <source>
        <dbReference type="Proteomes" id="UP000799757"/>
    </source>
</evidence>
<name>A0A6A6WYV1_9PLEO</name>
<dbReference type="InterPro" id="IPR036291">
    <property type="entry name" value="NAD(P)-bd_dom_sf"/>
</dbReference>
<dbReference type="GO" id="GO:0016616">
    <property type="term" value="F:oxidoreductase activity, acting on the CH-OH group of donors, NAD or NADP as acceptor"/>
    <property type="evidence" value="ECO:0007669"/>
    <property type="project" value="TreeGrafter"/>
</dbReference>
<gene>
    <name evidence="4" type="ORF">K505DRAFT_254134</name>
</gene>
<comment type="similarity">
    <text evidence="2">Belongs to the NAD(P)-dependent epimerase/dehydratase family. Dihydroflavonol-4-reductase subfamily.</text>
</comment>